<evidence type="ECO:0000313" key="4">
    <source>
        <dbReference type="Proteomes" id="UP000317243"/>
    </source>
</evidence>
<feature type="domain" description="Ice-binding protein C-terminal" evidence="2">
    <location>
        <begin position="255"/>
        <end position="276"/>
    </location>
</feature>
<evidence type="ECO:0000259" key="2">
    <source>
        <dbReference type="Pfam" id="PF07589"/>
    </source>
</evidence>
<evidence type="ECO:0000313" key="3">
    <source>
        <dbReference type="EMBL" id="TWT35011.1"/>
    </source>
</evidence>
<dbReference type="EMBL" id="SIHI01000081">
    <property type="protein sequence ID" value="TWT35011.1"/>
    <property type="molecule type" value="Genomic_DNA"/>
</dbReference>
<comment type="caution">
    <text evidence="3">The sequence shown here is derived from an EMBL/GenBank/DDBJ whole genome shotgun (WGS) entry which is preliminary data.</text>
</comment>
<evidence type="ECO:0000256" key="1">
    <source>
        <dbReference type="SAM" id="SignalP"/>
    </source>
</evidence>
<protein>
    <recommendedName>
        <fullName evidence="2">Ice-binding protein C-terminal domain-containing protein</fullName>
    </recommendedName>
</protein>
<dbReference type="InterPro" id="IPR013424">
    <property type="entry name" value="Ice-binding_C"/>
</dbReference>
<keyword evidence="1" id="KW-0732">Signal</keyword>
<dbReference type="SUPFAM" id="SSF51126">
    <property type="entry name" value="Pectin lyase-like"/>
    <property type="match status" value="1"/>
</dbReference>
<dbReference type="InterPro" id="IPR011050">
    <property type="entry name" value="Pectin_lyase_fold/virulence"/>
</dbReference>
<dbReference type="RefSeq" id="WP_197441573.1">
    <property type="nucleotide sequence ID" value="NZ_SIHI01000081.1"/>
</dbReference>
<accession>A0A5C5V9P8</accession>
<dbReference type="Proteomes" id="UP000317243">
    <property type="component" value="Unassembled WGS sequence"/>
</dbReference>
<feature type="chain" id="PRO_5022956886" description="Ice-binding protein C-terminal domain-containing protein" evidence="1">
    <location>
        <begin position="20"/>
        <end position="289"/>
    </location>
</feature>
<dbReference type="Pfam" id="PF07589">
    <property type="entry name" value="PEP-CTERM"/>
    <property type="match status" value="1"/>
</dbReference>
<dbReference type="PROSITE" id="PS51257">
    <property type="entry name" value="PROKAR_LIPOPROTEIN"/>
    <property type="match status" value="1"/>
</dbReference>
<organism evidence="3 4">
    <name type="scientific">Thalassoglobus neptunius</name>
    <dbReference type="NCBI Taxonomy" id="1938619"/>
    <lineage>
        <taxon>Bacteria</taxon>
        <taxon>Pseudomonadati</taxon>
        <taxon>Planctomycetota</taxon>
        <taxon>Planctomycetia</taxon>
        <taxon>Planctomycetales</taxon>
        <taxon>Planctomycetaceae</taxon>
        <taxon>Thalassoglobus</taxon>
    </lineage>
</organism>
<dbReference type="AlphaFoldDB" id="A0A5C5V9P8"/>
<keyword evidence="4" id="KW-1185">Reference proteome</keyword>
<gene>
    <name evidence="3" type="ORF">KOR42_53200</name>
</gene>
<feature type="signal peptide" evidence="1">
    <location>
        <begin position="1"/>
        <end position="19"/>
    </location>
</feature>
<name>A0A5C5V9P8_9PLAN</name>
<proteinExistence type="predicted"/>
<reference evidence="3 4" key="1">
    <citation type="submission" date="2019-02" db="EMBL/GenBank/DDBJ databases">
        <title>Deep-cultivation of Planctomycetes and their phenomic and genomic characterization uncovers novel biology.</title>
        <authorList>
            <person name="Wiegand S."/>
            <person name="Jogler M."/>
            <person name="Boedeker C."/>
            <person name="Pinto D."/>
            <person name="Vollmers J."/>
            <person name="Rivas-Marin E."/>
            <person name="Kohn T."/>
            <person name="Peeters S.H."/>
            <person name="Heuer A."/>
            <person name="Rast P."/>
            <person name="Oberbeckmann S."/>
            <person name="Bunk B."/>
            <person name="Jeske O."/>
            <person name="Meyerdierks A."/>
            <person name="Storesund J.E."/>
            <person name="Kallscheuer N."/>
            <person name="Luecker S."/>
            <person name="Lage O.M."/>
            <person name="Pohl T."/>
            <person name="Merkel B.J."/>
            <person name="Hornburger P."/>
            <person name="Mueller R.-W."/>
            <person name="Bruemmer F."/>
            <person name="Labrenz M."/>
            <person name="Spormann A.M."/>
            <person name="Op Den Camp H."/>
            <person name="Overmann J."/>
            <person name="Amann R."/>
            <person name="Jetten M.S.M."/>
            <person name="Mascher T."/>
            <person name="Medema M.H."/>
            <person name="Devos D.P."/>
            <person name="Kaster A.-K."/>
            <person name="Ovreas L."/>
            <person name="Rohde M."/>
            <person name="Galperin M.Y."/>
            <person name="Jogler C."/>
        </authorList>
    </citation>
    <scope>NUCLEOTIDE SEQUENCE [LARGE SCALE GENOMIC DNA]</scope>
    <source>
        <strain evidence="3 4">KOR42</strain>
    </source>
</reference>
<dbReference type="NCBIfam" id="TIGR02595">
    <property type="entry name" value="PEP_CTERM"/>
    <property type="match status" value="1"/>
</dbReference>
<sequence precursor="true">MRTTIALFFVVTMSCNAGAGVEYSMTHNADSYGSTGPIESVGPTSTSINYSFSGPTDYQLKNWGEVRVNVNPGSIGIYAEARNNGQYAPQRQEVTATVQFETIFSSTGNSPVDIIMNLDLSGTIDPAQFIYSNILVNAGTHGYLAGGTYAEILDPSSPPVLKSGMLSNFSANGNAQPISTGVMQVPVNVPVTMFFSLTTIQGYAPTRPTIQFGNTFNLTKSGDVFTIQGPNASEVYSVDSSDVGIVNNRFQSNVVPEPSSFALIGLGSFGFLSYIRKRQRPRKSVRTVE</sequence>